<evidence type="ECO:0000256" key="1">
    <source>
        <dbReference type="ARBA" id="ARBA00007150"/>
    </source>
</evidence>
<dbReference type="STRING" id="1210046.B277_08425"/>
<evidence type="ECO:0000256" key="5">
    <source>
        <dbReference type="ARBA" id="ARBA00022989"/>
    </source>
</evidence>
<reference evidence="9 10" key="1">
    <citation type="journal article" date="2012" name="J. Bacteriol.">
        <title>Genome Sequence of Janibacter hoylei MTCC8307, Isolated from the Stratospheric Air.</title>
        <authorList>
            <person name="Pawar S.P."/>
            <person name="Dhotre D.P."/>
            <person name="Shetty S.A."/>
            <person name="Chowdhury S.P."/>
            <person name="Chaudhari B.L."/>
            <person name="Shouche Y.S."/>
        </authorList>
    </citation>
    <scope>NUCLEOTIDE SEQUENCE [LARGE SCALE GENOMIC DNA]</scope>
    <source>
        <strain evidence="9 10">PVAS-1</strain>
    </source>
</reference>
<dbReference type="eggNOG" id="COG0682">
    <property type="taxonomic scope" value="Bacteria"/>
</dbReference>
<comment type="similarity">
    <text evidence="1">Belongs to the Lgt family.</text>
</comment>
<feature type="region of interest" description="Disordered" evidence="7">
    <location>
        <begin position="240"/>
        <end position="324"/>
    </location>
</feature>
<dbReference type="PANTHER" id="PTHR30589:SF0">
    <property type="entry name" value="PHOSPHATIDYLGLYCEROL--PROLIPOPROTEIN DIACYLGLYCERYL TRANSFERASE"/>
    <property type="match status" value="1"/>
</dbReference>
<name>K1DY41_9MICO</name>
<dbReference type="GO" id="GO:0008961">
    <property type="term" value="F:phosphatidylglycerol-prolipoprotein diacylglyceryl transferase activity"/>
    <property type="evidence" value="ECO:0007669"/>
    <property type="project" value="InterPro"/>
</dbReference>
<evidence type="ECO:0000256" key="6">
    <source>
        <dbReference type="ARBA" id="ARBA00023136"/>
    </source>
</evidence>
<sequence>MDPSLPTSWTPSMTHDLWVGIGVLTAGGVLALEKWRRGVSDERIWALVALAVGFGAVGARLGTWLQHLQPSANDPLAVHWLYGNRSILGGLAFAYVAVLVGKRLLRMQWRTGALFAPAVAAGMAVGRVGCLLTEPPGTATDVPWAVTVTSTADAAAWGVPLGTRLHPSFAYEIAFHLLALLAIWICRDRLADAADLFTLYITGYALFRFGVEAVRGNEVAWLGLTRPQLFLAATLPPPHLAQRRRGAPSTPRSRAWSSPRHRVAPTPLPHAPGSAWARAPASARSSASSDPSSSRCSPGVSAASCPGPPGTEPGWWSSVSSPPR</sequence>
<organism evidence="9 10">
    <name type="scientific">Janibacter hoylei PVAS-1</name>
    <dbReference type="NCBI Taxonomy" id="1210046"/>
    <lineage>
        <taxon>Bacteria</taxon>
        <taxon>Bacillati</taxon>
        <taxon>Actinomycetota</taxon>
        <taxon>Actinomycetes</taxon>
        <taxon>Micrococcales</taxon>
        <taxon>Intrasporangiaceae</taxon>
        <taxon>Janibacter</taxon>
    </lineage>
</organism>
<dbReference type="PANTHER" id="PTHR30589">
    <property type="entry name" value="PROLIPOPROTEIN DIACYLGLYCERYL TRANSFERASE"/>
    <property type="match status" value="1"/>
</dbReference>
<evidence type="ECO:0000256" key="7">
    <source>
        <dbReference type="SAM" id="MobiDB-lite"/>
    </source>
</evidence>
<feature type="compositionally biased region" description="Low complexity" evidence="7">
    <location>
        <begin position="271"/>
        <end position="304"/>
    </location>
</feature>
<evidence type="ECO:0000313" key="10">
    <source>
        <dbReference type="Proteomes" id="UP000004474"/>
    </source>
</evidence>
<comment type="caution">
    <text evidence="9">The sequence shown here is derived from an EMBL/GenBank/DDBJ whole genome shotgun (WGS) entry which is preliminary data.</text>
</comment>
<dbReference type="GO" id="GO:0042158">
    <property type="term" value="P:lipoprotein biosynthetic process"/>
    <property type="evidence" value="ECO:0007669"/>
    <property type="project" value="InterPro"/>
</dbReference>
<keyword evidence="5 8" id="KW-1133">Transmembrane helix</keyword>
<dbReference type="Pfam" id="PF01790">
    <property type="entry name" value="LGT"/>
    <property type="match status" value="1"/>
</dbReference>
<keyword evidence="6 8" id="KW-0472">Membrane</keyword>
<keyword evidence="2" id="KW-1003">Cell membrane</keyword>
<dbReference type="AlphaFoldDB" id="K1DY41"/>
<evidence type="ECO:0000256" key="8">
    <source>
        <dbReference type="SAM" id="Phobius"/>
    </source>
</evidence>
<protein>
    <submittedName>
        <fullName evidence="9">LPXTG-motif cell wall anchor domain-containing protein</fullName>
    </submittedName>
</protein>
<feature type="transmembrane region" description="Helical" evidence="8">
    <location>
        <begin position="12"/>
        <end position="32"/>
    </location>
</feature>
<keyword evidence="4 8" id="KW-0812">Transmembrane</keyword>
<keyword evidence="3" id="KW-0808">Transferase</keyword>
<feature type="transmembrane region" description="Helical" evidence="8">
    <location>
        <begin position="82"/>
        <end position="101"/>
    </location>
</feature>
<dbReference type="EMBL" id="ALWX01000036">
    <property type="protein sequence ID" value="EKA61289.1"/>
    <property type="molecule type" value="Genomic_DNA"/>
</dbReference>
<dbReference type="OrthoDB" id="871140at2"/>
<accession>K1DY41</accession>
<gene>
    <name evidence="9" type="ORF">B277_08425</name>
</gene>
<dbReference type="Proteomes" id="UP000004474">
    <property type="component" value="Unassembled WGS sequence"/>
</dbReference>
<dbReference type="InterPro" id="IPR001640">
    <property type="entry name" value="Lgt"/>
</dbReference>
<dbReference type="PATRIC" id="fig|1210046.3.peg.1609"/>
<evidence type="ECO:0000313" key="9">
    <source>
        <dbReference type="EMBL" id="EKA61289.1"/>
    </source>
</evidence>
<dbReference type="GO" id="GO:0005886">
    <property type="term" value="C:plasma membrane"/>
    <property type="evidence" value="ECO:0007669"/>
    <property type="project" value="InterPro"/>
</dbReference>
<dbReference type="RefSeq" id="WP_007927097.1">
    <property type="nucleotide sequence ID" value="NZ_ALWX01000036.1"/>
</dbReference>
<evidence type="ECO:0000256" key="3">
    <source>
        <dbReference type="ARBA" id="ARBA00022679"/>
    </source>
</evidence>
<evidence type="ECO:0000256" key="4">
    <source>
        <dbReference type="ARBA" id="ARBA00022692"/>
    </source>
</evidence>
<feature type="transmembrane region" description="Helical" evidence="8">
    <location>
        <begin position="44"/>
        <end position="62"/>
    </location>
</feature>
<proteinExistence type="inferred from homology"/>
<evidence type="ECO:0000256" key="2">
    <source>
        <dbReference type="ARBA" id="ARBA00022475"/>
    </source>
</evidence>